<dbReference type="PROSITE" id="PS50005">
    <property type="entry name" value="TPR"/>
    <property type="match status" value="1"/>
</dbReference>
<protein>
    <recommendedName>
        <fullName evidence="5">Tetratricopeptide repeat protein</fullName>
    </recommendedName>
</protein>
<evidence type="ECO:0008006" key="5">
    <source>
        <dbReference type="Google" id="ProtNLM"/>
    </source>
</evidence>
<evidence type="ECO:0000256" key="1">
    <source>
        <dbReference type="PROSITE-ProRule" id="PRU00339"/>
    </source>
</evidence>
<keyword evidence="4" id="KW-1185">Reference proteome</keyword>
<dbReference type="PROSITE" id="PS51257">
    <property type="entry name" value="PROKAR_LIPOPROTEIN"/>
    <property type="match status" value="1"/>
</dbReference>
<keyword evidence="1" id="KW-0802">TPR repeat</keyword>
<dbReference type="SMART" id="SM00028">
    <property type="entry name" value="TPR"/>
    <property type="match status" value="4"/>
</dbReference>
<reference evidence="3 4" key="1">
    <citation type="submission" date="2019-12" db="EMBL/GenBank/DDBJ databases">
        <title>Genomic-based taxomic classification of the family Erythrobacteraceae.</title>
        <authorList>
            <person name="Xu L."/>
        </authorList>
    </citation>
    <scope>NUCLEOTIDE SEQUENCE [LARGE SCALE GENOMIC DNA]</scope>
    <source>
        <strain evidence="3 4">KCTC 52763</strain>
    </source>
</reference>
<dbReference type="PANTHER" id="PTHR12558">
    <property type="entry name" value="CELL DIVISION CYCLE 16,23,27"/>
    <property type="match status" value="1"/>
</dbReference>
<gene>
    <name evidence="3" type="ORF">GRI41_04740</name>
</gene>
<sequence>MTFTRNRNSWKVAAAALCLAIAGCGESAPELTPIEQARSALARGDGLGAELILREMMANGASRDDVAAYFGEAELQQGELAEARQWLEAGEFSDQSRGHGFHMLARLEMREGNLPAAGEAFDKSLAVTRENSELWVDIGRLRYRGGEQVQAVEASLYAVELDPENAAALQFRAQLVRDSEGMNAAIPWFERAIERNPKNVELLGDYAATLGELGRARDMLKVVRDIARIDPTNRRIFYLQAVLAARGSKFELAQTLLLRASKDDREKPAGMLLSGIIDIENGNYASAAQTLERLASQQPDNGRVRQLLARALSLGGNDKELIYRYGELARRPSASPYLRTLVGRSYEALDDREQAAFFIDAAARRRPGNLVAVQSDTALDVAEARGPESGLDALALVRGRVNGGDAGGAASAANAFLERFKGSSDALTLAGDANLAARRNNIAIERYAQAASIRAPWTLTRKRIVALDASGKKDEALSLLANYLVGDPGNVEAATALAIAAGSRGDWHGAAVFADHAIANGGMRDPVLLSLRAEIAIRTGDSALGIELAEVAYSIQPMSREATKALAIAYRQLEGGEQLAAALEAKLARLPD</sequence>
<dbReference type="Proteomes" id="UP000442714">
    <property type="component" value="Unassembled WGS sequence"/>
</dbReference>
<keyword evidence="2" id="KW-0732">Signal</keyword>
<name>A0A844ZX90_9SPHN</name>
<evidence type="ECO:0000313" key="3">
    <source>
        <dbReference type="EMBL" id="MXO90119.1"/>
    </source>
</evidence>
<feature type="repeat" description="TPR" evidence="1">
    <location>
        <begin position="132"/>
        <end position="165"/>
    </location>
</feature>
<dbReference type="SUPFAM" id="SSF48452">
    <property type="entry name" value="TPR-like"/>
    <property type="match status" value="3"/>
</dbReference>
<dbReference type="PANTHER" id="PTHR12558:SF13">
    <property type="entry name" value="CELL DIVISION CYCLE PROTEIN 27 HOMOLOG"/>
    <property type="match status" value="1"/>
</dbReference>
<feature type="signal peptide" evidence="2">
    <location>
        <begin position="1"/>
        <end position="27"/>
    </location>
</feature>
<organism evidence="3 4">
    <name type="scientific">Pontixanthobacter aquaemixtae</name>
    <dbReference type="NCBI Taxonomy" id="1958940"/>
    <lineage>
        <taxon>Bacteria</taxon>
        <taxon>Pseudomonadati</taxon>
        <taxon>Pseudomonadota</taxon>
        <taxon>Alphaproteobacteria</taxon>
        <taxon>Sphingomonadales</taxon>
        <taxon>Erythrobacteraceae</taxon>
        <taxon>Pontixanthobacter</taxon>
    </lineage>
</organism>
<dbReference type="Pfam" id="PF14559">
    <property type="entry name" value="TPR_19"/>
    <property type="match status" value="1"/>
</dbReference>
<evidence type="ECO:0000256" key="2">
    <source>
        <dbReference type="SAM" id="SignalP"/>
    </source>
</evidence>
<dbReference type="OrthoDB" id="7259535at2"/>
<evidence type="ECO:0000313" key="4">
    <source>
        <dbReference type="Proteomes" id="UP000442714"/>
    </source>
</evidence>
<accession>A0A844ZX90</accession>
<dbReference type="Pfam" id="PF13432">
    <property type="entry name" value="TPR_16"/>
    <property type="match status" value="1"/>
</dbReference>
<comment type="caution">
    <text evidence="3">The sequence shown here is derived from an EMBL/GenBank/DDBJ whole genome shotgun (WGS) entry which is preliminary data.</text>
</comment>
<proteinExistence type="predicted"/>
<dbReference type="AlphaFoldDB" id="A0A844ZX90"/>
<feature type="chain" id="PRO_5032307365" description="Tetratricopeptide repeat protein" evidence="2">
    <location>
        <begin position="28"/>
        <end position="592"/>
    </location>
</feature>
<dbReference type="InterPro" id="IPR011990">
    <property type="entry name" value="TPR-like_helical_dom_sf"/>
</dbReference>
<dbReference type="EMBL" id="WTYX01000001">
    <property type="protein sequence ID" value="MXO90119.1"/>
    <property type="molecule type" value="Genomic_DNA"/>
</dbReference>
<dbReference type="Gene3D" id="1.25.40.10">
    <property type="entry name" value="Tetratricopeptide repeat domain"/>
    <property type="match status" value="3"/>
</dbReference>
<dbReference type="RefSeq" id="WP_160603600.1">
    <property type="nucleotide sequence ID" value="NZ_WTYX01000001.1"/>
</dbReference>
<dbReference type="InterPro" id="IPR019734">
    <property type="entry name" value="TPR_rpt"/>
</dbReference>